<dbReference type="Proteomes" id="UP000053766">
    <property type="component" value="Unassembled WGS sequence"/>
</dbReference>
<accession>A0A0D8Y9J5</accession>
<organism evidence="1 2">
    <name type="scientific">Dictyocaulus viviparus</name>
    <name type="common">Bovine lungworm</name>
    <dbReference type="NCBI Taxonomy" id="29172"/>
    <lineage>
        <taxon>Eukaryota</taxon>
        <taxon>Metazoa</taxon>
        <taxon>Ecdysozoa</taxon>
        <taxon>Nematoda</taxon>
        <taxon>Chromadorea</taxon>
        <taxon>Rhabditida</taxon>
        <taxon>Rhabditina</taxon>
        <taxon>Rhabditomorpha</taxon>
        <taxon>Strongyloidea</taxon>
        <taxon>Metastrongylidae</taxon>
        <taxon>Dictyocaulus</taxon>
    </lineage>
</organism>
<dbReference type="AlphaFoldDB" id="A0A0D8Y9J5"/>
<protein>
    <submittedName>
        <fullName evidence="1">Uncharacterized protein</fullName>
    </submittedName>
</protein>
<dbReference type="EMBL" id="KN716151">
    <property type="protein sequence ID" value="KJH53518.1"/>
    <property type="molecule type" value="Genomic_DNA"/>
</dbReference>
<reference evidence="1 2" key="1">
    <citation type="submission" date="2013-11" db="EMBL/GenBank/DDBJ databases">
        <title>Draft genome of the bovine lungworm Dictyocaulus viviparus.</title>
        <authorList>
            <person name="Mitreva M."/>
        </authorList>
    </citation>
    <scope>NUCLEOTIDE SEQUENCE [LARGE SCALE GENOMIC DNA]</scope>
    <source>
        <strain evidence="1 2">HannoverDv2000</strain>
    </source>
</reference>
<evidence type="ECO:0000313" key="1">
    <source>
        <dbReference type="EMBL" id="KJH53518.1"/>
    </source>
</evidence>
<gene>
    <name evidence="1" type="ORF">DICVIV_00261</name>
</gene>
<sequence length="88" mass="10292">MEIVSTIPSSYLILLQLRNTREADCLLLRFVRKRRRDEIGTLDWSGVAFCSTCVANEKLNWKFQFESRIGSEKRISHAHVNVPKIRRS</sequence>
<reference evidence="2" key="2">
    <citation type="journal article" date="2016" name="Sci. Rep.">
        <title>Dictyocaulus viviparus genome, variome and transcriptome elucidate lungworm biology and support future intervention.</title>
        <authorList>
            <person name="McNulty S.N."/>
            <person name="Strube C."/>
            <person name="Rosa B.A."/>
            <person name="Martin J.C."/>
            <person name="Tyagi R."/>
            <person name="Choi Y.J."/>
            <person name="Wang Q."/>
            <person name="Hallsworth Pepin K."/>
            <person name="Zhang X."/>
            <person name="Ozersky P."/>
            <person name="Wilson R.K."/>
            <person name="Sternberg P.W."/>
            <person name="Gasser R.B."/>
            <person name="Mitreva M."/>
        </authorList>
    </citation>
    <scope>NUCLEOTIDE SEQUENCE [LARGE SCALE GENOMIC DNA]</scope>
    <source>
        <strain evidence="2">HannoverDv2000</strain>
    </source>
</reference>
<name>A0A0D8Y9J5_DICVI</name>
<evidence type="ECO:0000313" key="2">
    <source>
        <dbReference type="Proteomes" id="UP000053766"/>
    </source>
</evidence>
<keyword evidence="2" id="KW-1185">Reference proteome</keyword>
<proteinExistence type="predicted"/>